<evidence type="ECO:0000256" key="2">
    <source>
        <dbReference type="ARBA" id="ARBA00022801"/>
    </source>
</evidence>
<gene>
    <name evidence="3" type="ORF">MNBD_ALPHA05-936</name>
</gene>
<evidence type="ECO:0000256" key="1">
    <source>
        <dbReference type="ARBA" id="ARBA00001968"/>
    </source>
</evidence>
<dbReference type="Pfam" id="PF02545">
    <property type="entry name" value="Maf"/>
    <property type="match status" value="1"/>
</dbReference>
<dbReference type="SUPFAM" id="SSF52972">
    <property type="entry name" value="ITPase-like"/>
    <property type="match status" value="1"/>
</dbReference>
<dbReference type="InterPro" id="IPR003697">
    <property type="entry name" value="Maf-like"/>
</dbReference>
<sequence>MTKAPQIILASGSAIRANLLRGAGVSFEVVKPNVNEAAIKTEAASAGKTLEQMAMTLAEAKCLAVAKTTDAIVIGADQILEFEDRAFDKPQTMDEARTRLMEMAGAAHRLINAVAIAKNGRILWRNLERPELYLRNLTEAEIDAYLAAAGPEILTSVGAYQIEGVGARLFDKIDGDY</sequence>
<dbReference type="GO" id="GO:0047429">
    <property type="term" value="F:nucleoside triphosphate diphosphatase activity"/>
    <property type="evidence" value="ECO:0007669"/>
    <property type="project" value="InterPro"/>
</dbReference>
<dbReference type="CDD" id="cd00555">
    <property type="entry name" value="Maf"/>
    <property type="match status" value="1"/>
</dbReference>
<dbReference type="Gene3D" id="3.90.950.10">
    <property type="match status" value="1"/>
</dbReference>
<dbReference type="HAMAP" id="MF_00528">
    <property type="entry name" value="Maf"/>
    <property type="match status" value="1"/>
</dbReference>
<reference evidence="3" key="1">
    <citation type="submission" date="2018-06" db="EMBL/GenBank/DDBJ databases">
        <authorList>
            <person name="Zhirakovskaya E."/>
        </authorList>
    </citation>
    <scope>NUCLEOTIDE SEQUENCE</scope>
</reference>
<evidence type="ECO:0000313" key="3">
    <source>
        <dbReference type="EMBL" id="VAV91073.1"/>
    </source>
</evidence>
<name>A0A3B0S3R1_9ZZZZ</name>
<organism evidence="3">
    <name type="scientific">hydrothermal vent metagenome</name>
    <dbReference type="NCBI Taxonomy" id="652676"/>
    <lineage>
        <taxon>unclassified sequences</taxon>
        <taxon>metagenomes</taxon>
        <taxon>ecological metagenomes</taxon>
    </lineage>
</organism>
<proteinExistence type="inferred from homology"/>
<protein>
    <submittedName>
        <fullName evidence="3">Septum formation protein Maf</fullName>
    </submittedName>
</protein>
<dbReference type="PANTHER" id="PTHR43213:SF5">
    <property type="entry name" value="BIFUNCTIONAL DTTP_UTP PYROPHOSPHATASE_METHYLTRANSFERASE PROTEIN-RELATED"/>
    <property type="match status" value="1"/>
</dbReference>
<dbReference type="PANTHER" id="PTHR43213">
    <property type="entry name" value="BIFUNCTIONAL DTTP/UTP PYROPHOSPHATASE/METHYLTRANSFERASE PROTEIN-RELATED"/>
    <property type="match status" value="1"/>
</dbReference>
<keyword evidence="2" id="KW-0378">Hydrolase</keyword>
<dbReference type="AlphaFoldDB" id="A0A3B0S3R1"/>
<feature type="non-terminal residue" evidence="3">
    <location>
        <position position="177"/>
    </location>
</feature>
<dbReference type="PIRSF" id="PIRSF006305">
    <property type="entry name" value="Maf"/>
    <property type="match status" value="1"/>
</dbReference>
<comment type="cofactor">
    <cofactor evidence="1">
        <name>a divalent metal cation</name>
        <dbReference type="ChEBI" id="CHEBI:60240"/>
    </cofactor>
</comment>
<dbReference type="EMBL" id="UOEH01000053">
    <property type="protein sequence ID" value="VAV91073.1"/>
    <property type="molecule type" value="Genomic_DNA"/>
</dbReference>
<dbReference type="InterPro" id="IPR029001">
    <property type="entry name" value="ITPase-like_fam"/>
</dbReference>
<accession>A0A3B0S3R1</accession>